<evidence type="ECO:0000313" key="2">
    <source>
        <dbReference type="EMBL" id="MFC7704282.1"/>
    </source>
</evidence>
<keyword evidence="1" id="KW-0472">Membrane</keyword>
<dbReference type="PANTHER" id="PTHR32063:SF0">
    <property type="entry name" value="SWARMING MOTILITY PROTEIN SWRC"/>
    <property type="match status" value="1"/>
</dbReference>
<feature type="transmembrane region" description="Helical" evidence="1">
    <location>
        <begin position="845"/>
        <end position="868"/>
    </location>
</feature>
<reference evidence="3" key="1">
    <citation type="journal article" date="2019" name="Int. J. Syst. Evol. Microbiol.">
        <title>The Global Catalogue of Microorganisms (GCM) 10K type strain sequencing project: providing services to taxonomists for standard genome sequencing and annotation.</title>
        <authorList>
            <consortium name="The Broad Institute Genomics Platform"/>
            <consortium name="The Broad Institute Genome Sequencing Center for Infectious Disease"/>
            <person name="Wu L."/>
            <person name="Ma J."/>
        </authorList>
    </citation>
    <scope>NUCLEOTIDE SEQUENCE [LARGE SCALE GENOMIC DNA]</scope>
    <source>
        <strain evidence="3">CGMCC 1.12750</strain>
    </source>
</reference>
<comment type="caution">
    <text evidence="2">The sequence shown here is derived from an EMBL/GenBank/DDBJ whole genome shotgun (WGS) entry which is preliminary data.</text>
</comment>
<feature type="transmembrane region" description="Helical" evidence="1">
    <location>
        <begin position="336"/>
        <end position="353"/>
    </location>
</feature>
<feature type="transmembrane region" description="Helical" evidence="1">
    <location>
        <begin position="383"/>
        <end position="407"/>
    </location>
</feature>
<dbReference type="Gene3D" id="3.30.70.1440">
    <property type="entry name" value="Multidrug efflux transporter AcrB pore domain"/>
    <property type="match status" value="1"/>
</dbReference>
<gene>
    <name evidence="2" type="ORF">ACFQXB_08760</name>
</gene>
<dbReference type="Pfam" id="PF00873">
    <property type="entry name" value="ACR_tran"/>
    <property type="match status" value="1"/>
</dbReference>
<accession>A0ABW2UHW3</accession>
<dbReference type="InterPro" id="IPR027463">
    <property type="entry name" value="AcrB_DN_DC_subdom"/>
</dbReference>
<dbReference type="RefSeq" id="WP_377402270.1">
    <property type="nucleotide sequence ID" value="NZ_JBHTFQ010000004.1"/>
</dbReference>
<dbReference type="Gene3D" id="1.20.1640.10">
    <property type="entry name" value="Multidrug efflux transporter AcrB transmembrane domain"/>
    <property type="match status" value="2"/>
</dbReference>
<protein>
    <submittedName>
        <fullName evidence="2">Efflux RND transporter permease subunit</fullName>
    </submittedName>
</protein>
<dbReference type="Proteomes" id="UP001596516">
    <property type="component" value="Unassembled WGS sequence"/>
</dbReference>
<feature type="transmembrane region" description="Helical" evidence="1">
    <location>
        <begin position="900"/>
        <end position="922"/>
    </location>
</feature>
<feature type="transmembrane region" description="Helical" evidence="1">
    <location>
        <begin position="991"/>
        <end position="1016"/>
    </location>
</feature>
<dbReference type="PRINTS" id="PR00702">
    <property type="entry name" value="ACRIFLAVINRP"/>
</dbReference>
<feature type="transmembrane region" description="Helical" evidence="1">
    <location>
        <begin position="358"/>
        <end position="377"/>
    </location>
</feature>
<dbReference type="SUPFAM" id="SSF82866">
    <property type="entry name" value="Multidrug efflux transporter AcrB transmembrane domain"/>
    <property type="match status" value="2"/>
</dbReference>
<dbReference type="Gene3D" id="3.30.2090.10">
    <property type="entry name" value="Multidrug efflux transporter AcrB TolC docking domain, DN and DC subdomains"/>
    <property type="match status" value="2"/>
</dbReference>
<evidence type="ECO:0000313" key="3">
    <source>
        <dbReference type="Proteomes" id="UP001596516"/>
    </source>
</evidence>
<name>A0ABW2UHW3_9RHOB</name>
<evidence type="ECO:0000256" key="1">
    <source>
        <dbReference type="SAM" id="Phobius"/>
    </source>
</evidence>
<dbReference type="EMBL" id="JBHTFQ010000004">
    <property type="protein sequence ID" value="MFC7704282.1"/>
    <property type="molecule type" value="Genomic_DNA"/>
</dbReference>
<dbReference type="PANTHER" id="PTHR32063">
    <property type="match status" value="1"/>
</dbReference>
<keyword evidence="1" id="KW-0812">Transmembrane</keyword>
<dbReference type="InterPro" id="IPR001036">
    <property type="entry name" value="Acrflvin-R"/>
</dbReference>
<feature type="transmembrane region" description="Helical" evidence="1">
    <location>
        <begin position="517"/>
        <end position="537"/>
    </location>
</feature>
<dbReference type="SUPFAM" id="SSF82693">
    <property type="entry name" value="Multidrug efflux transporter AcrB pore domain, PN1, PN2, PC1 and PC2 subdomains"/>
    <property type="match status" value="2"/>
</dbReference>
<dbReference type="Gene3D" id="3.30.70.1430">
    <property type="entry name" value="Multidrug efflux transporter AcrB pore domain"/>
    <property type="match status" value="2"/>
</dbReference>
<keyword evidence="3" id="KW-1185">Reference proteome</keyword>
<keyword evidence="1" id="KW-1133">Transmembrane helix</keyword>
<dbReference type="SUPFAM" id="SSF82714">
    <property type="entry name" value="Multidrug efflux transporter AcrB TolC docking domain, DN and DC subdomains"/>
    <property type="match status" value="2"/>
</dbReference>
<sequence length="1033" mass="111176">MRTLIAAAFARVRMVMLLLALVFLSGIYAYVTIPKESTPEIEIPIFIVNITYSGISAEDSARLLVEPMERQLQTIDGLRSMSAQAGEGFATITLEFDPGFDHQAALQSVRDETDNATPDLPAGADQPTVREVDLSQFPILTVALSGAVPERELIRMARELQDQLETLPGVLEVDLTGDRDDLLEIIINPLAAQSYGISTDAVAQAVQANNQLIAAGAFDTGAGRIGVAIPGTIQTLADVLAIPVQVTDRTVVRVQDVAEVRQTYRDATSFARIDGRATVGLDVRKAAGANVIDTVARVQQEVDALSESWAEAVRVDYLQNQAEDIEQLLGDLENNVIAAVVLVMLTTILALGLRASLLVAVAIPGAFLGGILTIWLIGFTLNIVVLFGLILVIGMLVDGAIVVVELAERYQSEGRDRRSAFLAAAQRMAWPITASTATTLAVFLPLLFWPGTAGQFMRFLPATVIVTLIASLLMALIFVPAIGTLFPGAPPKPPEQEGGQRPALYDRVLDRMIARPGLALGLCLLALVGSFLIYGTFGRGVDFFPAVEPERAQVQVQADGNLSVHEADRLVRMVENRLIGIPGNDRVYSRTIGSVEGRLGANLNPDVVGTIQIDFIDWRARAPASDLIERMRAETADLPGIGLQIEEQQAGPGESRPVQIEVSAADRAALPAAVAQLQGLMAEQQAFVDVSSDVPRPNAELRLLVDREQAARYGVDIGTLGSAVQMLTDGVVLGTYLPDYATDEVEIRLRYPAEDRTFEQLADLRISTQNGMIPIANFVTLTVAPAPSVVNRVDARNVQTVSAALVPGTTVAQELATLESRLQAEDFGEGIEITFAGEIEEQQEAMTFLILAFIVAVFLMFLILLAQLDSFFQSLLVLSAIIFSFAGVFIGLVIRQEAFSVVMSGIGLVALAGIVVNNNIVLIDSYNEHRGTGLDPSEAARRAGTERFRPVMLTAITTIVGLLPMVMGMTIDFTGRDLYFGAPSGQFWIQLATAIVGGLAFSTLVTVLLTPALLAWDGARRVRRAHMKRPKTS</sequence>
<feature type="transmembrane region" description="Helical" evidence="1">
    <location>
        <begin position="460"/>
        <end position="486"/>
    </location>
</feature>
<organism evidence="2 3">
    <name type="scientific">Plastorhodobacter daqingensis</name>
    <dbReference type="NCBI Taxonomy" id="1387281"/>
    <lineage>
        <taxon>Bacteria</taxon>
        <taxon>Pseudomonadati</taxon>
        <taxon>Pseudomonadota</taxon>
        <taxon>Alphaproteobacteria</taxon>
        <taxon>Rhodobacterales</taxon>
        <taxon>Paracoccaceae</taxon>
        <taxon>Plastorhodobacter</taxon>
    </lineage>
</organism>
<feature type="transmembrane region" description="Helical" evidence="1">
    <location>
        <begin position="428"/>
        <end position="448"/>
    </location>
</feature>
<proteinExistence type="predicted"/>
<feature type="transmembrane region" description="Helical" evidence="1">
    <location>
        <begin position="875"/>
        <end position="894"/>
    </location>
</feature>
<feature type="transmembrane region" description="Helical" evidence="1">
    <location>
        <begin position="951"/>
        <end position="971"/>
    </location>
</feature>
<dbReference type="Gene3D" id="3.30.70.1320">
    <property type="entry name" value="Multidrug efflux transporter AcrB pore domain like"/>
    <property type="match status" value="1"/>
</dbReference>